<dbReference type="EMBL" id="CACVBS010000034">
    <property type="protein sequence ID" value="CAA7261685.1"/>
    <property type="molecule type" value="Genomic_DNA"/>
</dbReference>
<dbReference type="AlphaFoldDB" id="A0A8S0VQZ4"/>
<feature type="compositionally biased region" description="Basic and acidic residues" evidence="1">
    <location>
        <begin position="680"/>
        <end position="702"/>
    </location>
</feature>
<feature type="compositionally biased region" description="Polar residues" evidence="1">
    <location>
        <begin position="70"/>
        <end position="81"/>
    </location>
</feature>
<feature type="compositionally biased region" description="Polar residues" evidence="1">
    <location>
        <begin position="780"/>
        <end position="791"/>
    </location>
</feature>
<evidence type="ECO:0000256" key="1">
    <source>
        <dbReference type="SAM" id="MobiDB-lite"/>
    </source>
</evidence>
<accession>A0A8S0VQZ4</accession>
<evidence type="ECO:0000313" key="2">
    <source>
        <dbReference type="EMBL" id="CAA7261685.1"/>
    </source>
</evidence>
<feature type="region of interest" description="Disordered" evidence="1">
    <location>
        <begin position="653"/>
        <end position="791"/>
    </location>
</feature>
<feature type="compositionally biased region" description="Polar residues" evidence="1">
    <location>
        <begin position="259"/>
        <end position="277"/>
    </location>
</feature>
<feature type="region of interest" description="Disordered" evidence="1">
    <location>
        <begin position="1"/>
        <end position="81"/>
    </location>
</feature>
<feature type="region of interest" description="Disordered" evidence="1">
    <location>
        <begin position="161"/>
        <end position="181"/>
    </location>
</feature>
<dbReference type="OrthoDB" id="2573559at2759"/>
<protein>
    <submittedName>
        <fullName evidence="2">Uncharacterized protein</fullName>
    </submittedName>
</protein>
<dbReference type="Proteomes" id="UP000467700">
    <property type="component" value="Unassembled WGS sequence"/>
</dbReference>
<proteinExistence type="predicted"/>
<sequence length="791" mass="87038">MSSHSPLPKQYEDKAVQTDTTVPSLARDTLCSITSGSRSEYSSHSLSALDSSDPEHETENTAYMHPHTQAVKNSDPPTSLSPCPVRKVWIESSRPSAFDTSFSKRVVSLPDTLDDAALPRVEKQLRIVSMPEQRRGHSRLGLGIAFSPNDNIGAYEHVRGSNYNKPYPSDLPQTPSPPSSPDSVMIICHEAHVPNTLHRNSRSADQDGWITWANSPPRPIPALHGPLSLPYARCPSGAEGTVIEGDDLSNKIWGLGGDDSQNASRSTRNNNDASVTPGSLGMVEYRESQLSSQRQRDAVIDLAMPSTFANRAGAPANVLPRRVAETGASFGPQHNAHSRSQVEHRFQETSILRGASRNPDFRHLQVDANRLSRNIGDPLGLGLQWSSPSSGSAKEYRTSNNQVGPTRQSHLNTAAPVFVPENSVRTRNDAYSRPLGSSQDRAYFSRPLSTVDISQQYRAQQDYNILTPPSSSSTQWSPVFSRQPDPVLYSSSQKKPSHVLPNQQDPGIYSPQSDLDDYPRHLLMLMQQIQMGREGEVMHETSASLESLVLQGDSALNVARYSAPATPHIPSSALLEPQHHLVSDVALAVEDQNAPTASGDRRRNLSYQHPRSIPLARLIQRRLSSVAEEDISAANLDYNMSMLKSIHMKPYFDRQQGPKAPKVQQEAPTQANRSVSGSESEARKKDEPHVDSLSRRDNHQAGERAGSSGPARFPRKQSGVHPRTTDQKTDAGPNDGRGPAANDSSFEKENVDEDEARNEMPRRSRPEAPNRKMRYRRRGSTPSAQDKSSEA</sequence>
<feature type="compositionally biased region" description="Polar residues" evidence="1">
    <location>
        <begin position="384"/>
        <end position="408"/>
    </location>
</feature>
<feature type="compositionally biased region" description="Low complexity" evidence="1">
    <location>
        <begin position="35"/>
        <end position="51"/>
    </location>
</feature>
<feature type="region of interest" description="Disordered" evidence="1">
    <location>
        <begin position="377"/>
        <end position="408"/>
    </location>
</feature>
<feature type="compositionally biased region" description="Basic and acidic residues" evidence="1">
    <location>
        <begin position="757"/>
        <end position="770"/>
    </location>
</feature>
<organism evidence="2 3">
    <name type="scientific">Cyclocybe aegerita</name>
    <name type="common">Black poplar mushroom</name>
    <name type="synonym">Agrocybe aegerita</name>
    <dbReference type="NCBI Taxonomy" id="1973307"/>
    <lineage>
        <taxon>Eukaryota</taxon>
        <taxon>Fungi</taxon>
        <taxon>Dikarya</taxon>
        <taxon>Basidiomycota</taxon>
        <taxon>Agaricomycotina</taxon>
        <taxon>Agaricomycetes</taxon>
        <taxon>Agaricomycetidae</taxon>
        <taxon>Agaricales</taxon>
        <taxon>Agaricineae</taxon>
        <taxon>Bolbitiaceae</taxon>
        <taxon>Cyclocybe</taxon>
    </lineage>
</organism>
<evidence type="ECO:0000313" key="3">
    <source>
        <dbReference type="Proteomes" id="UP000467700"/>
    </source>
</evidence>
<comment type="caution">
    <text evidence="2">The sequence shown here is derived from an EMBL/GenBank/DDBJ whole genome shotgun (WGS) entry which is preliminary data.</text>
</comment>
<feature type="region of interest" description="Disordered" evidence="1">
    <location>
        <begin position="255"/>
        <end position="278"/>
    </location>
</feature>
<name>A0A8S0VQZ4_CYCAE</name>
<gene>
    <name evidence="2" type="ORF">AAE3_LOCUS3981</name>
</gene>
<feature type="compositionally biased region" description="Polar residues" evidence="1">
    <location>
        <begin position="666"/>
        <end position="679"/>
    </location>
</feature>
<reference evidence="2 3" key="1">
    <citation type="submission" date="2020-01" db="EMBL/GenBank/DDBJ databases">
        <authorList>
            <person name="Gupta K D."/>
        </authorList>
    </citation>
    <scope>NUCLEOTIDE SEQUENCE [LARGE SCALE GENOMIC DNA]</scope>
</reference>
<keyword evidence="3" id="KW-1185">Reference proteome</keyword>
<feature type="compositionally biased region" description="Polar residues" evidence="1">
    <location>
        <begin position="489"/>
        <end position="513"/>
    </location>
</feature>
<feature type="region of interest" description="Disordered" evidence="1">
    <location>
        <begin position="484"/>
        <end position="514"/>
    </location>
</feature>